<dbReference type="Proteomes" id="UP001566132">
    <property type="component" value="Unassembled WGS sequence"/>
</dbReference>
<accession>A0ABD1EXM0</accession>
<organism evidence="2 3">
    <name type="scientific">Hypothenemus hampei</name>
    <name type="common">Coffee berry borer</name>
    <dbReference type="NCBI Taxonomy" id="57062"/>
    <lineage>
        <taxon>Eukaryota</taxon>
        <taxon>Metazoa</taxon>
        <taxon>Ecdysozoa</taxon>
        <taxon>Arthropoda</taxon>
        <taxon>Hexapoda</taxon>
        <taxon>Insecta</taxon>
        <taxon>Pterygota</taxon>
        <taxon>Neoptera</taxon>
        <taxon>Endopterygota</taxon>
        <taxon>Coleoptera</taxon>
        <taxon>Polyphaga</taxon>
        <taxon>Cucujiformia</taxon>
        <taxon>Curculionidae</taxon>
        <taxon>Scolytinae</taxon>
        <taxon>Hypothenemus</taxon>
    </lineage>
</organism>
<protein>
    <submittedName>
        <fullName evidence="2">Uncharacterized protein</fullName>
    </submittedName>
</protein>
<dbReference type="EMBL" id="JBDJPC010000004">
    <property type="protein sequence ID" value="KAL1505785.1"/>
    <property type="molecule type" value="Genomic_DNA"/>
</dbReference>
<evidence type="ECO:0000313" key="3">
    <source>
        <dbReference type="Proteomes" id="UP001566132"/>
    </source>
</evidence>
<feature type="signal peptide" evidence="1">
    <location>
        <begin position="1"/>
        <end position="17"/>
    </location>
</feature>
<sequence>MKAILLSIALVVICCEASNFNKLNRISEIANLINNAFRSQQESANDPSDGKKNQILMGFLKLFGFDSAKISAITINGLIFLAQLVGTSLIHKKEKGSEYQKSESIDSENPFNWVLENSEIFKLISMITDRKLPEYTIEYVKDHSSTEEENGCVQQMICKISPFIWGMQRALTDTKNSIKEKKLLFDLFEYIPNVENIKMQSELCQQKYRLCIF</sequence>
<comment type="caution">
    <text evidence="2">The sequence shown here is derived from an EMBL/GenBank/DDBJ whole genome shotgun (WGS) entry which is preliminary data.</text>
</comment>
<keyword evidence="3" id="KW-1185">Reference proteome</keyword>
<proteinExistence type="predicted"/>
<evidence type="ECO:0000256" key="1">
    <source>
        <dbReference type="SAM" id="SignalP"/>
    </source>
</evidence>
<keyword evidence="1" id="KW-0732">Signal</keyword>
<dbReference type="AlphaFoldDB" id="A0ABD1EXM0"/>
<gene>
    <name evidence="2" type="ORF">ABEB36_005266</name>
</gene>
<feature type="chain" id="PRO_5044740542" evidence="1">
    <location>
        <begin position="18"/>
        <end position="213"/>
    </location>
</feature>
<reference evidence="2 3" key="1">
    <citation type="submission" date="2024-05" db="EMBL/GenBank/DDBJ databases">
        <title>Genetic variation in Jamaican populations of the coffee berry borer (Hypothenemus hampei).</title>
        <authorList>
            <person name="Errbii M."/>
            <person name="Myrie A."/>
        </authorList>
    </citation>
    <scope>NUCLEOTIDE SEQUENCE [LARGE SCALE GENOMIC DNA]</scope>
    <source>
        <strain evidence="2">JA-Hopewell-2020-01-JO</strain>
        <tissue evidence="2">Whole body</tissue>
    </source>
</reference>
<evidence type="ECO:0000313" key="2">
    <source>
        <dbReference type="EMBL" id="KAL1505785.1"/>
    </source>
</evidence>
<name>A0ABD1EXM0_HYPHA</name>